<evidence type="ECO:0000313" key="3">
    <source>
        <dbReference type="EMBL" id="EGG10592.1"/>
    </source>
</evidence>
<evidence type="ECO:0000256" key="1">
    <source>
        <dbReference type="PROSITE-ProRule" id="PRU00175"/>
    </source>
</evidence>
<dbReference type="AlphaFoldDB" id="F4R9V4"/>
<dbReference type="InterPro" id="IPR013083">
    <property type="entry name" value="Znf_RING/FYVE/PHD"/>
</dbReference>
<proteinExistence type="predicted"/>
<sequence length="193" mass="22413">MAQDTHVPNDLYRHLVDEIHALQKALDQQFTELEGPRRVVNHIRDLLDVELGFLALQDEDEQENVDPESRILLVAWLRETANSIDPSLSTDFDFPEVGSIEWYGIWAYSGIMSETYRRVEFPPEARDPDPQKAEENTPECGICAEKYEEGDKDVNFPCHVRHRMCTKCMVFMLKARSVFAECPYCRTKPYITQ</sequence>
<dbReference type="SUPFAM" id="SSF57850">
    <property type="entry name" value="RING/U-box"/>
    <property type="match status" value="1"/>
</dbReference>
<dbReference type="Proteomes" id="UP000001072">
    <property type="component" value="Unassembled WGS sequence"/>
</dbReference>
<dbReference type="RefSeq" id="XP_007406061.1">
    <property type="nucleotide sequence ID" value="XM_007405999.1"/>
</dbReference>
<keyword evidence="4" id="KW-1185">Reference proteome</keyword>
<reference evidence="4" key="1">
    <citation type="journal article" date="2011" name="Proc. Natl. Acad. Sci. U.S.A.">
        <title>Obligate biotrophy features unraveled by the genomic analysis of rust fungi.</title>
        <authorList>
            <person name="Duplessis S."/>
            <person name="Cuomo C.A."/>
            <person name="Lin Y.-C."/>
            <person name="Aerts A."/>
            <person name="Tisserant E."/>
            <person name="Veneault-Fourrey C."/>
            <person name="Joly D.L."/>
            <person name="Hacquard S."/>
            <person name="Amselem J."/>
            <person name="Cantarel B.L."/>
            <person name="Chiu R."/>
            <person name="Coutinho P.M."/>
            <person name="Feau N."/>
            <person name="Field M."/>
            <person name="Frey P."/>
            <person name="Gelhaye E."/>
            <person name="Goldberg J."/>
            <person name="Grabherr M.G."/>
            <person name="Kodira C.D."/>
            <person name="Kohler A."/>
            <person name="Kuees U."/>
            <person name="Lindquist E.A."/>
            <person name="Lucas S.M."/>
            <person name="Mago R."/>
            <person name="Mauceli E."/>
            <person name="Morin E."/>
            <person name="Murat C."/>
            <person name="Pangilinan J.L."/>
            <person name="Park R."/>
            <person name="Pearson M."/>
            <person name="Quesneville H."/>
            <person name="Rouhier N."/>
            <person name="Sakthikumar S."/>
            <person name="Salamov A.A."/>
            <person name="Schmutz J."/>
            <person name="Selles B."/>
            <person name="Shapiro H."/>
            <person name="Tanguay P."/>
            <person name="Tuskan G.A."/>
            <person name="Henrissat B."/>
            <person name="Van de Peer Y."/>
            <person name="Rouze P."/>
            <person name="Ellis J.G."/>
            <person name="Dodds P.N."/>
            <person name="Schein J.E."/>
            <person name="Zhong S."/>
            <person name="Hamelin R.C."/>
            <person name="Grigoriev I.V."/>
            <person name="Szabo L.J."/>
            <person name="Martin F."/>
        </authorList>
    </citation>
    <scope>NUCLEOTIDE SEQUENCE [LARGE SCALE GENOMIC DNA]</scope>
    <source>
        <strain evidence="4">98AG31 / pathotype 3-4-7</strain>
    </source>
</reference>
<evidence type="ECO:0000313" key="4">
    <source>
        <dbReference type="Proteomes" id="UP000001072"/>
    </source>
</evidence>
<dbReference type="HOGENOM" id="CLU_091422_0_0_1"/>
<dbReference type="Gene3D" id="3.30.40.10">
    <property type="entry name" value="Zinc/RING finger domain, C3HC4 (zinc finger)"/>
    <property type="match status" value="1"/>
</dbReference>
<name>F4R9V4_MELLP</name>
<dbReference type="InParanoid" id="F4R9V4"/>
<feature type="domain" description="RING-type" evidence="2">
    <location>
        <begin position="140"/>
        <end position="186"/>
    </location>
</feature>
<dbReference type="GO" id="GO:0008270">
    <property type="term" value="F:zinc ion binding"/>
    <property type="evidence" value="ECO:0007669"/>
    <property type="project" value="UniProtKB-KW"/>
</dbReference>
<dbReference type="OrthoDB" id="8062037at2759"/>
<keyword evidence="1" id="KW-0862">Zinc</keyword>
<keyword evidence="1" id="KW-0863">Zinc-finger</keyword>
<dbReference type="GeneID" id="18929538"/>
<dbReference type="VEuPathDB" id="FungiDB:MELLADRAFT_60373"/>
<protein>
    <recommendedName>
        <fullName evidence="2">RING-type domain-containing protein</fullName>
    </recommendedName>
</protein>
<dbReference type="EMBL" id="GL883094">
    <property type="protein sequence ID" value="EGG10592.1"/>
    <property type="molecule type" value="Genomic_DNA"/>
</dbReference>
<gene>
    <name evidence="3" type="ORF">MELLADRAFT_60373</name>
</gene>
<keyword evidence="1" id="KW-0479">Metal-binding</keyword>
<dbReference type="KEGG" id="mlr:MELLADRAFT_60373"/>
<evidence type="ECO:0000259" key="2">
    <source>
        <dbReference type="PROSITE" id="PS50089"/>
    </source>
</evidence>
<dbReference type="PROSITE" id="PS50089">
    <property type="entry name" value="ZF_RING_2"/>
    <property type="match status" value="1"/>
</dbReference>
<dbReference type="InterPro" id="IPR001841">
    <property type="entry name" value="Znf_RING"/>
</dbReference>
<accession>F4R9V4</accession>
<organism evidence="4">
    <name type="scientific">Melampsora larici-populina (strain 98AG31 / pathotype 3-4-7)</name>
    <name type="common">Poplar leaf rust fungus</name>
    <dbReference type="NCBI Taxonomy" id="747676"/>
    <lineage>
        <taxon>Eukaryota</taxon>
        <taxon>Fungi</taxon>
        <taxon>Dikarya</taxon>
        <taxon>Basidiomycota</taxon>
        <taxon>Pucciniomycotina</taxon>
        <taxon>Pucciniomycetes</taxon>
        <taxon>Pucciniales</taxon>
        <taxon>Melampsoraceae</taxon>
        <taxon>Melampsora</taxon>
    </lineage>
</organism>